<dbReference type="EMBL" id="KZ149910">
    <property type="protein sequence ID" value="PZC78144.1"/>
    <property type="molecule type" value="Genomic_DNA"/>
</dbReference>
<evidence type="ECO:0000313" key="20">
    <source>
        <dbReference type="EMBL" id="PZC78144.1"/>
    </source>
</evidence>
<feature type="transmembrane region" description="Helical" evidence="18">
    <location>
        <begin position="630"/>
        <end position="649"/>
    </location>
</feature>
<evidence type="ECO:0000256" key="5">
    <source>
        <dbReference type="ARBA" id="ARBA00022729"/>
    </source>
</evidence>
<evidence type="ECO:0000256" key="4">
    <source>
        <dbReference type="ARBA" id="ARBA00022692"/>
    </source>
</evidence>
<dbReference type="GO" id="GO:0045211">
    <property type="term" value="C:postsynaptic membrane"/>
    <property type="evidence" value="ECO:0007669"/>
    <property type="project" value="UniProtKB-SubCell"/>
</dbReference>
<feature type="region of interest" description="Disordered" evidence="17">
    <location>
        <begin position="1"/>
        <end position="43"/>
    </location>
</feature>
<keyword evidence="6 18" id="KW-1133">Transmembrane helix</keyword>
<feature type="transmembrane region" description="Helical" evidence="18">
    <location>
        <begin position="670"/>
        <end position="691"/>
    </location>
</feature>
<keyword evidence="8" id="KW-0297">G-protein coupled receptor</keyword>
<evidence type="ECO:0000256" key="3">
    <source>
        <dbReference type="ARBA" id="ARBA00022475"/>
    </source>
</evidence>
<feature type="transmembrane region" description="Helical" evidence="18">
    <location>
        <begin position="588"/>
        <end position="610"/>
    </location>
</feature>
<evidence type="ECO:0000256" key="10">
    <source>
        <dbReference type="ARBA" id="ARBA00023157"/>
    </source>
</evidence>
<feature type="transmembrane region" description="Helical" evidence="18">
    <location>
        <begin position="512"/>
        <end position="529"/>
    </location>
</feature>
<feature type="compositionally biased region" description="Basic and acidic residues" evidence="17">
    <location>
        <begin position="74"/>
        <end position="83"/>
    </location>
</feature>
<dbReference type="InterPro" id="IPR017978">
    <property type="entry name" value="GPCR_3_C"/>
</dbReference>
<dbReference type="InterPro" id="IPR043458">
    <property type="entry name" value="GPR158/179"/>
</dbReference>
<dbReference type="Pfam" id="PF00003">
    <property type="entry name" value="7tm_3"/>
    <property type="match status" value="1"/>
</dbReference>
<feature type="domain" description="G-protein coupled receptors family 3 profile" evidence="19">
    <location>
        <begin position="479"/>
        <end position="726"/>
    </location>
</feature>
<dbReference type="GO" id="GO:0043005">
    <property type="term" value="C:neuron projection"/>
    <property type="evidence" value="ECO:0007669"/>
    <property type="project" value="UniProtKB-SubCell"/>
</dbReference>
<keyword evidence="4 18" id="KW-0812">Transmembrane</keyword>
<dbReference type="OrthoDB" id="2129233at2759"/>
<keyword evidence="14" id="KW-0628">Postsynaptic cell membrane</keyword>
<keyword evidence="9 18" id="KW-0472">Membrane</keyword>
<evidence type="ECO:0000256" key="18">
    <source>
        <dbReference type="SAM" id="Phobius"/>
    </source>
</evidence>
<evidence type="ECO:0000256" key="12">
    <source>
        <dbReference type="ARBA" id="ARBA00023180"/>
    </source>
</evidence>
<dbReference type="Proteomes" id="UP000249218">
    <property type="component" value="Unassembled WGS sequence"/>
</dbReference>
<name>A0A2W1BWY9_HELAM</name>
<comment type="subcellular location">
    <subcellularLocation>
        <location evidence="1">Cell projection</location>
        <location evidence="1">Neuron projection</location>
    </subcellularLocation>
    <subcellularLocation>
        <location evidence="16">Postsynaptic cell membrane</location>
        <topology evidence="16">Multi-pass membrane protein</topology>
    </subcellularLocation>
</comment>
<evidence type="ECO:0000256" key="17">
    <source>
        <dbReference type="SAM" id="MobiDB-lite"/>
    </source>
</evidence>
<sequence>MRKGNKVMSDRARAYPTGDAQEQHPAPVGNGQGLSHQNGRVRQLKYNKLRNKTKGILKRRQPSINPPQPPADISKTRFSSESRSKPFFVPSRLLEYNKLRNKTKGILKRRQPSINPLQPPADECACAREWWAVMGGPRRMSSALLLPFALLSLPPAEAANNTGYREEVESSLRLVHAVATGATGALCVTHRYGRLRAPLHAARWDTARARADLAANLLQQLGLENAEILMAVSQGLVLGASPSERAVGARALALRSDGLVNSAVAWERYGTAEPVAVVSPQLEKPPDPEYPWYVSAHESETLRSPKFMPSPPGATMEGWWTYPYYSCEAKRWLLSYTVPVATIRGLKGIVSLDIDISSLEINQCEADPEDENDNQIYSFHGTHKCPNDTTYCEYRPNREMSIRHAGWARGSYICRCRPGYYSTHHREGYNGSFVEVAYQEYEENDLENWSEPYECLKCQPGCETCRGPEPCLATYNWPFRISLLVISVSCAVMTVCLTIYTRHHRRVKVFRVASPVFLSITLLGCAIMYMEMAAIFPVLDRYSCIATKWTRHMGFCITYTALLMKTWRVSLTYRVKSAHKLKLTDKQLLQWMAPILLIMLVYLGTWTLSAPPDAEVITDNKGLKFKQCTYNWWDHSLAIGEILFLLWGVRVCYRVRHAESLYNEARLISIAIYNIFTVNSLMIAFHLLILPRAGPDIKYLLGFIRTQLSTSTTVLLVFLPKVLRVVRGTGDTWDSRARARGVPASSSLNGIGLVPDDPPDLYQENEELKEEVQKLAAQIEFMKIVQMEMHNRHLRPRPGGYFTTNANSAAAQSPIHPKTVNISQDSTEWSGPV</sequence>
<evidence type="ECO:0000256" key="8">
    <source>
        <dbReference type="ARBA" id="ARBA00023040"/>
    </source>
</evidence>
<evidence type="ECO:0000256" key="6">
    <source>
        <dbReference type="ARBA" id="ARBA00022989"/>
    </source>
</evidence>
<feature type="region of interest" description="Disordered" evidence="17">
    <location>
        <begin position="57"/>
        <end position="83"/>
    </location>
</feature>
<organism evidence="20 21">
    <name type="scientific">Helicoverpa armigera</name>
    <name type="common">Cotton bollworm</name>
    <name type="synonym">Heliothis armigera</name>
    <dbReference type="NCBI Taxonomy" id="29058"/>
    <lineage>
        <taxon>Eukaryota</taxon>
        <taxon>Metazoa</taxon>
        <taxon>Ecdysozoa</taxon>
        <taxon>Arthropoda</taxon>
        <taxon>Hexapoda</taxon>
        <taxon>Insecta</taxon>
        <taxon>Pterygota</taxon>
        <taxon>Neoptera</taxon>
        <taxon>Endopterygota</taxon>
        <taxon>Lepidoptera</taxon>
        <taxon>Glossata</taxon>
        <taxon>Ditrysia</taxon>
        <taxon>Noctuoidea</taxon>
        <taxon>Noctuidae</taxon>
        <taxon>Heliothinae</taxon>
        <taxon>Helicoverpa</taxon>
    </lineage>
</organism>
<evidence type="ECO:0000256" key="1">
    <source>
        <dbReference type="ARBA" id="ARBA00004487"/>
    </source>
</evidence>
<keyword evidence="13" id="KW-0807">Transducer</keyword>
<dbReference type="GO" id="GO:0004930">
    <property type="term" value="F:G protein-coupled receptor activity"/>
    <property type="evidence" value="ECO:0007669"/>
    <property type="project" value="UniProtKB-KW"/>
</dbReference>
<evidence type="ECO:0000256" key="2">
    <source>
        <dbReference type="ARBA" id="ARBA00007242"/>
    </source>
</evidence>
<accession>A0A2W1BWY9</accession>
<keyword evidence="11" id="KW-0675">Receptor</keyword>
<keyword evidence="10" id="KW-1015">Disulfide bond</keyword>
<proteinExistence type="inferred from homology"/>
<dbReference type="CDD" id="cd15293">
    <property type="entry name" value="7tmC_GPR158-like"/>
    <property type="match status" value="1"/>
</dbReference>
<dbReference type="PROSITE" id="PS50259">
    <property type="entry name" value="G_PROTEIN_RECEP_F3_4"/>
    <property type="match status" value="1"/>
</dbReference>
<evidence type="ECO:0000256" key="15">
    <source>
        <dbReference type="ARBA" id="ARBA00023273"/>
    </source>
</evidence>
<protein>
    <recommendedName>
        <fullName evidence="19">G-protein coupled receptors family 3 profile domain-containing protein</fullName>
    </recommendedName>
</protein>
<evidence type="ECO:0000259" key="19">
    <source>
        <dbReference type="PROSITE" id="PS50259"/>
    </source>
</evidence>
<dbReference type="PANTHER" id="PTHR32546">
    <property type="entry name" value="G-PROTEIN COUPLED RECEPTOR 158-RELATED"/>
    <property type="match status" value="1"/>
</dbReference>
<keyword evidence="12" id="KW-0325">Glycoprotein</keyword>
<evidence type="ECO:0000256" key="14">
    <source>
        <dbReference type="ARBA" id="ARBA00023257"/>
    </source>
</evidence>
<evidence type="ECO:0000256" key="13">
    <source>
        <dbReference type="ARBA" id="ARBA00023224"/>
    </source>
</evidence>
<dbReference type="PANTHER" id="PTHR32546:SF16">
    <property type="entry name" value="G-PROTEIN COUPLED RECEPTOR CG31760-RELATED"/>
    <property type="match status" value="1"/>
</dbReference>
<keyword evidence="21" id="KW-1185">Reference proteome</keyword>
<feature type="transmembrane region" description="Helical" evidence="18">
    <location>
        <begin position="477"/>
        <end position="500"/>
    </location>
</feature>
<dbReference type="InterPro" id="IPR054714">
    <property type="entry name" value="GPR158_179_extracellular"/>
</dbReference>
<dbReference type="AlphaFoldDB" id="A0A2W1BWY9"/>
<gene>
    <name evidence="20" type="primary">HaOG200652</name>
    <name evidence="20" type="ORF">B5X24_HaOG200652</name>
</gene>
<dbReference type="Pfam" id="PF22572">
    <property type="entry name" value="GPR158_179_EC"/>
    <property type="match status" value="1"/>
</dbReference>
<dbReference type="Gene3D" id="3.30.450.20">
    <property type="entry name" value="PAS domain"/>
    <property type="match status" value="1"/>
</dbReference>
<feature type="transmembrane region" description="Helical" evidence="18">
    <location>
        <begin position="549"/>
        <end position="567"/>
    </location>
</feature>
<comment type="similarity">
    <text evidence="2">Belongs to the G-protein coupled receptor 3 family.</text>
</comment>
<evidence type="ECO:0000256" key="11">
    <source>
        <dbReference type="ARBA" id="ARBA00023170"/>
    </source>
</evidence>
<keyword evidence="7" id="KW-0770">Synapse</keyword>
<evidence type="ECO:0000256" key="7">
    <source>
        <dbReference type="ARBA" id="ARBA00023018"/>
    </source>
</evidence>
<evidence type="ECO:0000313" key="21">
    <source>
        <dbReference type="Proteomes" id="UP000249218"/>
    </source>
</evidence>
<evidence type="ECO:0000256" key="9">
    <source>
        <dbReference type="ARBA" id="ARBA00023136"/>
    </source>
</evidence>
<keyword evidence="15" id="KW-0966">Cell projection</keyword>
<reference evidence="20 21" key="1">
    <citation type="journal article" date="2017" name="BMC Biol.">
        <title>Genomic innovations, transcriptional plasticity and gene loss underlying the evolution and divergence of two highly polyphagous and invasive Helicoverpa pest species.</title>
        <authorList>
            <person name="Pearce S.L."/>
            <person name="Clarke D.F."/>
            <person name="East P.D."/>
            <person name="Elfekih S."/>
            <person name="Gordon K.H."/>
            <person name="Jermiin L.S."/>
            <person name="McGaughran A."/>
            <person name="Oakeshott J.G."/>
            <person name="Papanikolaou A."/>
            <person name="Perera O.P."/>
            <person name="Rane R.V."/>
            <person name="Richards S."/>
            <person name="Tay W.T."/>
            <person name="Walsh T.K."/>
            <person name="Anderson A."/>
            <person name="Anderson C.J."/>
            <person name="Asgari S."/>
            <person name="Board P.G."/>
            <person name="Bretschneider A."/>
            <person name="Campbell P.M."/>
            <person name="Chertemps T."/>
            <person name="Christeller J.T."/>
            <person name="Coppin C.W."/>
            <person name="Downes S.J."/>
            <person name="Duan G."/>
            <person name="Farnsworth C.A."/>
            <person name="Good R.T."/>
            <person name="Han L.B."/>
            <person name="Han Y.C."/>
            <person name="Hatje K."/>
            <person name="Horne I."/>
            <person name="Huang Y.P."/>
            <person name="Hughes D.S."/>
            <person name="Jacquin-Joly E."/>
            <person name="James W."/>
            <person name="Jhangiani S."/>
            <person name="Kollmar M."/>
            <person name="Kuwar S.S."/>
            <person name="Li S."/>
            <person name="Liu N.Y."/>
            <person name="Maibeche M.T."/>
            <person name="Miller J.R."/>
            <person name="Montagne N."/>
            <person name="Perry T."/>
            <person name="Qu J."/>
            <person name="Song S.V."/>
            <person name="Sutton G.G."/>
            <person name="Vogel H."/>
            <person name="Walenz B.P."/>
            <person name="Xu W."/>
            <person name="Zhang H.J."/>
            <person name="Zou Z."/>
            <person name="Batterham P."/>
            <person name="Edwards O.R."/>
            <person name="Feyereisen R."/>
            <person name="Gibbs R.A."/>
            <person name="Heckel D.G."/>
            <person name="McGrath A."/>
            <person name="Robin C."/>
            <person name="Scherer S.E."/>
            <person name="Worley K.C."/>
            <person name="Wu Y.D."/>
        </authorList>
    </citation>
    <scope>NUCLEOTIDE SEQUENCE [LARGE SCALE GENOMIC DNA]</scope>
    <source>
        <strain evidence="20">Harm_GR_Male_#8</strain>
        <tissue evidence="20">Whole organism</tissue>
    </source>
</reference>
<keyword evidence="3" id="KW-1003">Cell membrane</keyword>
<evidence type="ECO:0000256" key="16">
    <source>
        <dbReference type="ARBA" id="ARBA00034104"/>
    </source>
</evidence>
<feature type="transmembrane region" description="Helical" evidence="18">
    <location>
        <begin position="697"/>
        <end position="719"/>
    </location>
</feature>
<keyword evidence="5" id="KW-0732">Signal</keyword>